<evidence type="ECO:0000256" key="1">
    <source>
        <dbReference type="ARBA" id="ARBA00023186"/>
    </source>
</evidence>
<dbReference type="GO" id="GO:0005096">
    <property type="term" value="F:GTPase activator activity"/>
    <property type="evidence" value="ECO:0007669"/>
    <property type="project" value="InterPro"/>
</dbReference>
<dbReference type="Gene3D" id="1.25.10.10">
    <property type="entry name" value="Leucine-rich Repeat Variant"/>
    <property type="match status" value="1"/>
</dbReference>
<dbReference type="eggNOG" id="KOG1943">
    <property type="taxonomic scope" value="Eukaryota"/>
</dbReference>
<dbReference type="GO" id="GO:0007023">
    <property type="term" value="P:post-chaperonin tubulin folding pathway"/>
    <property type="evidence" value="ECO:0007669"/>
    <property type="project" value="InterPro"/>
</dbReference>
<dbReference type="GeneID" id="36285253"/>
<dbReference type="Pfam" id="PF12612">
    <property type="entry name" value="TFCD_C"/>
    <property type="match status" value="1"/>
</dbReference>
<reference evidence="5" key="1">
    <citation type="submission" date="2016-03" db="EMBL/GenBank/DDBJ databases">
        <title>Updated assembly of Pseudogymnoascus destructans, the fungus causing white-nose syndrome of bats.</title>
        <authorList>
            <person name="Palmer J.M."/>
            <person name="Drees K.P."/>
            <person name="Foster J.T."/>
            <person name="Lindner D.L."/>
        </authorList>
    </citation>
    <scope>NUCLEOTIDE SEQUENCE [LARGE SCALE GENOMIC DNA]</scope>
    <source>
        <strain evidence="5">20631-21</strain>
    </source>
</reference>
<dbReference type="InterPro" id="IPR022577">
    <property type="entry name" value="TBCD_C"/>
</dbReference>
<dbReference type="GO" id="GO:0048487">
    <property type="term" value="F:beta-tubulin binding"/>
    <property type="evidence" value="ECO:0007669"/>
    <property type="project" value="InterPro"/>
</dbReference>
<dbReference type="InterPro" id="IPR016024">
    <property type="entry name" value="ARM-type_fold"/>
</dbReference>
<keyword evidence="1" id="KW-0143">Chaperone</keyword>
<feature type="repeat" description="HEAT" evidence="2">
    <location>
        <begin position="364"/>
        <end position="401"/>
    </location>
</feature>
<dbReference type="EMBL" id="KV441389">
    <property type="protein sequence ID" value="OAF61307.1"/>
    <property type="molecule type" value="Genomic_DNA"/>
</dbReference>
<evidence type="ECO:0000256" key="2">
    <source>
        <dbReference type="PROSITE-ProRule" id="PRU00103"/>
    </source>
</evidence>
<dbReference type="OrthoDB" id="10253476at2759"/>
<feature type="domain" description="Tubulin-folding cofactor D C-terminal" evidence="3">
    <location>
        <begin position="971"/>
        <end position="1147"/>
    </location>
</feature>
<feature type="domain" description="Tubulin-folding cofactor D ARM repeats" evidence="4">
    <location>
        <begin position="350"/>
        <end position="561"/>
    </location>
</feature>
<gene>
    <name evidence="5" type="ORF">VC83_02169</name>
</gene>
<organism evidence="5">
    <name type="scientific">Pseudogymnoascus destructans</name>
    <dbReference type="NCBI Taxonomy" id="655981"/>
    <lineage>
        <taxon>Eukaryota</taxon>
        <taxon>Fungi</taxon>
        <taxon>Dikarya</taxon>
        <taxon>Ascomycota</taxon>
        <taxon>Pezizomycotina</taxon>
        <taxon>Leotiomycetes</taxon>
        <taxon>Thelebolales</taxon>
        <taxon>Thelebolaceae</taxon>
        <taxon>Pseudogymnoascus</taxon>
    </lineage>
</organism>
<sequence>MDAAEDDRDIKLQKLSSTFIADFELSLHPFLYRTTADGTSKARRNVRAREADRLVGLLEPFQELPQLLDPHLGRFLPMLADALLAYLRAPPRKRGADRPQLVTLSQAICRLLYTFCKIRGEKVVVRFFGAETKNLELLLNAVEEAEGGKDAGQGEEGEKEWTWEERYICLLWLSHLLLAPFDLSTISSAGTGDVKRPDIANLVWPEKLPSVAERAIPLAIKYLGAAGKERDAAKALLVRFSMRRDMQALGLLDALVQWEMACLKSSTTLATNSSYYYIGVLSYLAGILISSLSTADMDPYLLKVFRTVQNISDEENVAFKSVHASAIARKTVIKVLRTIAVLALRREYSSKGNEVITTEIVESTVGYLLDALADNDTPVRLAASKALSVITLKLAPDLASQVVSAVLDSLTTNILWITLPDGTKTQDLTAVNPQEWHGLILTLSHLLYRKSPPPDSLALILHALLTGLTFERRSTSGSSVGTNVRDAACFGIWALARRYTTRELQDVVIAEVSAATAQTREKLIIQIMATELVVAASYDSAGNIRRGASAALQELIGRHPDIVTEGIAVVQVVDYHAVALRSRAILEVAPAAARLGGCYAEALMRALFGWRGVGSGDAKSRRMVAGGVGELVRLFGGGGKEKPWRRVQELIGQIDRQLGNLKARAIDERHGLVLVMAAAAGVIPALLSADSVKEWEDPLDAVKAILRVVLSTLKSAMAATSRRPELGLEATCRLIVAACPIIRMERVLDFMKRRSNASINTVAWEKILRNEATTKCSPDDSFDPIEVREIVEASGSIIDASLRLTDPDTIEAAVDAATSLTLIIPTAASESLIHSWAVAVTDNSSRTRHPGYLFVLASVFTHTQSQDAICTLILSQWQQATNIVDRVSILQCLNRAQILDSHTARFIPLIAEGLDDYTTDARGDIGSLARIEALKATSKAFATIPCDAQSGAVVRDGNEEWFADEDLFGSLYSRTLRLSAEKLDKVRGEAQTALAILIQDSIQHSAFTSANHVSRTYFRHLLDLQLPSSASWLSNTHLHLHQRWTDHLFDGYVSAADSGAEGLIRASRAALNDFCFAAPANRELVCNTLVGSVKRLHDAGDERVLLPMMSVVAFLFDAGILEGGHKGLRGLFLATQRAHFKSGNVRKLEVAVRVYGGLLGVMEEEKEVEKVLVRMLRHPFPGVRKAVEDVLWVGRGVGKGGVGVQGVKKALEEKWESGGE</sequence>
<name>A0A177AGT9_9PEZI</name>
<dbReference type="AlphaFoldDB" id="A0A177AGT9"/>
<dbReference type="SUPFAM" id="SSF48371">
    <property type="entry name" value="ARM repeat"/>
    <property type="match status" value="1"/>
</dbReference>
<dbReference type="Pfam" id="PF23579">
    <property type="entry name" value="ARM_TBCD"/>
    <property type="match status" value="1"/>
</dbReference>
<accession>A0A177AGT9</accession>
<dbReference type="VEuPathDB" id="FungiDB:GMDG_01493"/>
<protein>
    <submittedName>
        <fullName evidence="5">Uncharacterized protein</fullName>
    </submittedName>
</protein>
<dbReference type="InterPro" id="IPR011989">
    <property type="entry name" value="ARM-like"/>
</dbReference>
<dbReference type="InterPro" id="IPR058033">
    <property type="entry name" value="ARM_TBCD_2nd"/>
</dbReference>
<dbReference type="PROSITE" id="PS50077">
    <property type="entry name" value="HEAT_REPEAT"/>
    <property type="match status" value="1"/>
</dbReference>
<dbReference type="InterPro" id="IPR033162">
    <property type="entry name" value="TBCD"/>
</dbReference>
<proteinExistence type="predicted"/>
<evidence type="ECO:0000313" key="5">
    <source>
        <dbReference type="EMBL" id="OAF61307.1"/>
    </source>
</evidence>
<dbReference type="Proteomes" id="UP000077154">
    <property type="component" value="Unassembled WGS sequence"/>
</dbReference>
<dbReference type="GO" id="GO:0007021">
    <property type="term" value="P:tubulin complex assembly"/>
    <property type="evidence" value="ECO:0007669"/>
    <property type="project" value="InterPro"/>
</dbReference>
<dbReference type="PANTHER" id="PTHR12658:SF0">
    <property type="entry name" value="TUBULIN-SPECIFIC CHAPERONE D"/>
    <property type="match status" value="1"/>
</dbReference>
<dbReference type="PANTHER" id="PTHR12658">
    <property type="entry name" value="BETA-TUBULIN COFACTOR D"/>
    <property type="match status" value="1"/>
</dbReference>
<dbReference type="GO" id="GO:0000226">
    <property type="term" value="P:microtubule cytoskeleton organization"/>
    <property type="evidence" value="ECO:0007669"/>
    <property type="project" value="TreeGrafter"/>
</dbReference>
<dbReference type="RefSeq" id="XP_024326583.1">
    <property type="nucleotide sequence ID" value="XM_024465837.1"/>
</dbReference>
<dbReference type="InterPro" id="IPR021133">
    <property type="entry name" value="HEAT_type_2"/>
</dbReference>
<evidence type="ECO:0000259" key="3">
    <source>
        <dbReference type="Pfam" id="PF12612"/>
    </source>
</evidence>
<dbReference type="Pfam" id="PF25767">
    <property type="entry name" value="ARM_TBCD_2nd"/>
    <property type="match status" value="1"/>
</dbReference>
<evidence type="ECO:0000259" key="4">
    <source>
        <dbReference type="Pfam" id="PF25767"/>
    </source>
</evidence>